<protein>
    <submittedName>
        <fullName evidence="2">Uncharacterized protein</fullName>
    </submittedName>
</protein>
<evidence type="ECO:0000256" key="1">
    <source>
        <dbReference type="SAM" id="MobiDB-lite"/>
    </source>
</evidence>
<dbReference type="KEGG" id="dgo:DGo_CA0192"/>
<dbReference type="EMBL" id="CP002191">
    <property type="protein sequence ID" value="AFD24119.1"/>
    <property type="molecule type" value="Genomic_DNA"/>
</dbReference>
<name>H8GTG9_DEIGI</name>
<feature type="region of interest" description="Disordered" evidence="1">
    <location>
        <begin position="1"/>
        <end position="77"/>
    </location>
</feature>
<dbReference type="PATRIC" id="fig|745776.4.peg.200"/>
<keyword evidence="3" id="KW-1185">Reference proteome</keyword>
<dbReference type="STRING" id="745776.DGo_CA0192"/>
<dbReference type="AlphaFoldDB" id="H8GTG9"/>
<proteinExistence type="predicted"/>
<gene>
    <name evidence="2" type="ordered locus">DGo_CA0192</name>
</gene>
<feature type="compositionally biased region" description="Basic and acidic residues" evidence="1">
    <location>
        <begin position="24"/>
        <end position="57"/>
    </location>
</feature>
<dbReference type="HOGENOM" id="CLU_1341432_0_0_0"/>
<evidence type="ECO:0000313" key="2">
    <source>
        <dbReference type="EMBL" id="AFD24119.1"/>
    </source>
</evidence>
<accession>H8GTG9</accession>
<sequence>METPVARRLPARDRLARHHRRLLPRTDRAGHARGDAAPRPRHQDDGQPDPLGRELDLHLVPSRRRTHAPAGGRELRRHAALGPARAAGYGIPLRGGAAIALPPTVTVRIREALRLGQERAARLERTQQLELGEDLYIRIAPGGRKFLLFGLSEEPSQAQARAVAEVLGLRDPAYGWHQGATLRSLTVIEAGAETDMPPPADPAG</sequence>
<organism evidence="2 3">
    <name type="scientific">Deinococcus gobiensis (strain DSM 21396 / JCM 16679 / CGMCC 1.7299 / I-0)</name>
    <dbReference type="NCBI Taxonomy" id="745776"/>
    <lineage>
        <taxon>Bacteria</taxon>
        <taxon>Thermotogati</taxon>
        <taxon>Deinococcota</taxon>
        <taxon>Deinococci</taxon>
        <taxon>Deinococcales</taxon>
        <taxon>Deinococcaceae</taxon>
        <taxon>Deinococcus</taxon>
    </lineage>
</organism>
<reference evidence="2 3" key="1">
    <citation type="journal article" date="2012" name="PLoS ONE">
        <title>Genome sequence and transcriptome analysis of the radioresistant bacterium Deinococcus gobiensis: insights into the extreme environmental adaptations.</title>
        <authorList>
            <person name="Yuan M."/>
            <person name="Chen M."/>
            <person name="Zhang W."/>
            <person name="Lu W."/>
            <person name="Wang J."/>
            <person name="Yang M."/>
            <person name="Zhao P."/>
            <person name="Tang R."/>
            <person name="Li X."/>
            <person name="Hao Y."/>
            <person name="Zhou Z."/>
            <person name="Zhan Y."/>
            <person name="Yu H."/>
            <person name="Teng C."/>
            <person name="Yan Y."/>
            <person name="Ping S."/>
            <person name="Wang Y."/>
            <person name="Lin M."/>
        </authorList>
    </citation>
    <scope>NUCLEOTIDE SEQUENCE [LARGE SCALE GENOMIC DNA]</scope>
    <source>
        <strain evidence="2 3">I-0</strain>
    </source>
</reference>
<dbReference type="Proteomes" id="UP000007575">
    <property type="component" value="Chromosome"/>
</dbReference>
<evidence type="ECO:0000313" key="3">
    <source>
        <dbReference type="Proteomes" id="UP000007575"/>
    </source>
</evidence>